<dbReference type="AlphaFoldDB" id="A0AAN9EIH0"/>
<organism evidence="1 2">
    <name type="scientific">Crotalaria pallida</name>
    <name type="common">Smooth rattlebox</name>
    <name type="synonym">Crotalaria striata</name>
    <dbReference type="NCBI Taxonomy" id="3830"/>
    <lineage>
        <taxon>Eukaryota</taxon>
        <taxon>Viridiplantae</taxon>
        <taxon>Streptophyta</taxon>
        <taxon>Embryophyta</taxon>
        <taxon>Tracheophyta</taxon>
        <taxon>Spermatophyta</taxon>
        <taxon>Magnoliopsida</taxon>
        <taxon>eudicotyledons</taxon>
        <taxon>Gunneridae</taxon>
        <taxon>Pentapetalae</taxon>
        <taxon>rosids</taxon>
        <taxon>fabids</taxon>
        <taxon>Fabales</taxon>
        <taxon>Fabaceae</taxon>
        <taxon>Papilionoideae</taxon>
        <taxon>50 kb inversion clade</taxon>
        <taxon>genistoids sensu lato</taxon>
        <taxon>core genistoids</taxon>
        <taxon>Crotalarieae</taxon>
        <taxon>Crotalaria</taxon>
    </lineage>
</organism>
<proteinExistence type="predicted"/>
<name>A0AAN9EIH0_CROPI</name>
<dbReference type="PANTHER" id="PTHR33168">
    <property type="entry name" value="STRESS INDUCED PROTEIN-RELATED"/>
    <property type="match status" value="1"/>
</dbReference>
<evidence type="ECO:0000313" key="2">
    <source>
        <dbReference type="Proteomes" id="UP001372338"/>
    </source>
</evidence>
<evidence type="ECO:0000313" key="1">
    <source>
        <dbReference type="EMBL" id="KAK7255345.1"/>
    </source>
</evidence>
<comment type="caution">
    <text evidence="1">The sequence shown here is derived from an EMBL/GenBank/DDBJ whole genome shotgun (WGS) entry which is preliminary data.</text>
</comment>
<keyword evidence="2" id="KW-1185">Reference proteome</keyword>
<gene>
    <name evidence="1" type="ORF">RIF29_28753</name>
</gene>
<dbReference type="Proteomes" id="UP001372338">
    <property type="component" value="Unassembled WGS sequence"/>
</dbReference>
<dbReference type="EMBL" id="JAYWIO010000006">
    <property type="protein sequence ID" value="KAK7255345.1"/>
    <property type="molecule type" value="Genomic_DNA"/>
</dbReference>
<accession>A0AAN9EIH0</accession>
<reference evidence="1 2" key="1">
    <citation type="submission" date="2024-01" db="EMBL/GenBank/DDBJ databases">
        <title>The genomes of 5 underutilized Papilionoideae crops provide insights into root nodulation and disease resistanc.</title>
        <authorList>
            <person name="Yuan L."/>
        </authorList>
    </citation>
    <scope>NUCLEOTIDE SEQUENCE [LARGE SCALE GENOMIC DNA]</scope>
    <source>
        <strain evidence="1">ZHUSHIDOU_FW_LH</strain>
        <tissue evidence="1">Leaf</tissue>
    </source>
</reference>
<sequence length="166" mass="19217">MTQLSQLLDFHSYLSFSNFHAFQTPWSLKPLYASKVLCLCTMNLENSLCLGTINKTTSWPSYERIGYDPIVCVNELVTRMKTARLRILWRKIKREKKRFFGSSQVVHVQYDPSSYLQNFDDGYSTDPDNVSRSFSARFAAPSKIFEKNDVMMDDGELEINDKSNTV</sequence>
<protein>
    <submittedName>
        <fullName evidence="1">Uncharacterized protein</fullName>
    </submittedName>
</protein>